<dbReference type="STRING" id="30069.A0A182YQX3"/>
<dbReference type="OMA" id="QQAIWTF"/>
<keyword evidence="4" id="KW-1185">Reference proteome</keyword>
<dbReference type="VEuPathDB" id="VectorBase:ASTE001433"/>
<feature type="compositionally biased region" description="Acidic residues" evidence="2">
    <location>
        <begin position="139"/>
        <end position="149"/>
    </location>
</feature>
<evidence type="ECO:0000313" key="4">
    <source>
        <dbReference type="Proteomes" id="UP000076408"/>
    </source>
</evidence>
<dbReference type="InterPro" id="IPR050923">
    <property type="entry name" value="Cell_Proc_Reg/RNA_Proc"/>
</dbReference>
<reference evidence="4" key="1">
    <citation type="journal article" date="2014" name="Genome Biol.">
        <title>Genome analysis of a major urban malaria vector mosquito, Anopheles stephensi.</title>
        <authorList>
            <person name="Jiang X."/>
            <person name="Peery A."/>
            <person name="Hall A.B."/>
            <person name="Sharma A."/>
            <person name="Chen X.G."/>
            <person name="Waterhouse R.M."/>
            <person name="Komissarov A."/>
            <person name="Riehle M.M."/>
            <person name="Shouche Y."/>
            <person name="Sharakhova M.V."/>
            <person name="Lawson D."/>
            <person name="Pakpour N."/>
            <person name="Arensburger P."/>
            <person name="Davidson V.L."/>
            <person name="Eiglmeier K."/>
            <person name="Emrich S."/>
            <person name="George P."/>
            <person name="Kennedy R.C."/>
            <person name="Mane S.P."/>
            <person name="Maslen G."/>
            <person name="Oringanje C."/>
            <person name="Qi Y."/>
            <person name="Settlage R."/>
            <person name="Tojo M."/>
            <person name="Tubio J.M."/>
            <person name="Unger M.F."/>
            <person name="Wang B."/>
            <person name="Vernick K.D."/>
            <person name="Ribeiro J.M."/>
            <person name="James A.A."/>
            <person name="Michel K."/>
            <person name="Riehle M.A."/>
            <person name="Luckhart S."/>
            <person name="Sharakhov I.V."/>
            <person name="Tu Z."/>
        </authorList>
    </citation>
    <scope>NUCLEOTIDE SEQUENCE [LARGE SCALE GENOMIC DNA]</scope>
    <source>
        <strain evidence="4">Indian</strain>
    </source>
</reference>
<keyword evidence="1" id="KW-0175">Coiled coil</keyword>
<dbReference type="SUPFAM" id="SSF49879">
    <property type="entry name" value="SMAD/FHA domain"/>
    <property type="match status" value="1"/>
</dbReference>
<dbReference type="Gene3D" id="2.60.200.20">
    <property type="match status" value="1"/>
</dbReference>
<reference evidence="3" key="2">
    <citation type="submission" date="2020-05" db="UniProtKB">
        <authorList>
            <consortium name="EnsemblMetazoa"/>
        </authorList>
    </citation>
    <scope>IDENTIFICATION</scope>
    <source>
        <strain evidence="3">Indian</strain>
    </source>
</reference>
<sequence>MAESADFKVPSVDEKLLTKLRKPVLPASVSKVNIAVPIAVEPQSADQFEQNTVEIPPIPYKEPKWSRKCDPAQEYSFEVEKNGVIIEVIKQLQSKPFWLFGRLPNCDVNMAHPTISRYHAILQYRGTDDAAAGKKEKKEDEEEEEEVVEESTRPVHASIEPGWYLYDLNSTHGTFLNKQQIPVRTYVRVRVGYMIKLGSSSRTYIFQGPSEDDEETSRNITITEMKMRRQKQLELREELEEITRKERERVEKLKEDEGITWGMVEDADEETDLTENPYASSNNEELFLNDPKKTLRGYFEREGHELEYNVEELSSGTYRCKVELPIDGPDGQPIVAEATHKGKKKEVVVQCAMEACRILDRQGKLRQANHEPRRRFRKQSDSDDDDDFLDRTGAVEERRQRKQAAMNPQTHTYADLIHKEALILDRLEANESKIQNARLIKEETHLPENDDDVDKFLNNLTKDTKVDKFEIRRLRMEQVKLNKDLSKIKKLIEVVKPIDLDNIGMKKVGTSDTKRQMLPLFGKRTKLSNTFGIRESSIKAEKDADGDPQGKDESSATDDAPTSSNVAVQKQMPKQGKEGNSAGSNKTVHRAKQDEFGEPSSTYPNLRKRSSTVGAQSKAVSEEAGADSDSRTAAVADSKKKRTRLRSNKARENVDFDDTVEMASEDKNVEWVPPSGQTGDGRTSLNEKYGY</sequence>
<dbReference type="PANTHER" id="PTHR23308">
    <property type="entry name" value="NUCLEAR INHIBITOR OF PROTEIN PHOSPHATASE-1"/>
    <property type="match status" value="1"/>
</dbReference>
<dbReference type="AlphaFoldDB" id="A0A182YQX3"/>
<organism evidence="3 4">
    <name type="scientific">Anopheles stephensi</name>
    <name type="common">Indo-Pakistan malaria mosquito</name>
    <dbReference type="NCBI Taxonomy" id="30069"/>
    <lineage>
        <taxon>Eukaryota</taxon>
        <taxon>Metazoa</taxon>
        <taxon>Ecdysozoa</taxon>
        <taxon>Arthropoda</taxon>
        <taxon>Hexapoda</taxon>
        <taxon>Insecta</taxon>
        <taxon>Pterygota</taxon>
        <taxon>Neoptera</taxon>
        <taxon>Endopterygota</taxon>
        <taxon>Diptera</taxon>
        <taxon>Nematocera</taxon>
        <taxon>Culicoidea</taxon>
        <taxon>Culicidae</taxon>
        <taxon>Anophelinae</taxon>
        <taxon>Anopheles</taxon>
    </lineage>
</organism>
<feature type="coiled-coil region" evidence="1">
    <location>
        <begin position="222"/>
        <end position="256"/>
    </location>
</feature>
<evidence type="ECO:0000256" key="1">
    <source>
        <dbReference type="SAM" id="Coils"/>
    </source>
</evidence>
<protein>
    <submittedName>
        <fullName evidence="3">FHA domain-containing protein</fullName>
    </submittedName>
</protein>
<evidence type="ECO:0000313" key="3">
    <source>
        <dbReference type="EnsemblMetazoa" id="ASTEI10859-PA"/>
    </source>
</evidence>
<dbReference type="InterPro" id="IPR000253">
    <property type="entry name" value="FHA_dom"/>
</dbReference>
<dbReference type="CDD" id="cd22677">
    <property type="entry name" value="FHA_Kanadaptin"/>
    <property type="match status" value="1"/>
</dbReference>
<feature type="region of interest" description="Disordered" evidence="2">
    <location>
        <begin position="131"/>
        <end position="153"/>
    </location>
</feature>
<dbReference type="Pfam" id="PF00498">
    <property type="entry name" value="FHA"/>
    <property type="match status" value="1"/>
</dbReference>
<feature type="compositionally biased region" description="Basic residues" evidence="2">
    <location>
        <begin position="639"/>
        <end position="648"/>
    </location>
</feature>
<dbReference type="EnsemblMetazoa" id="ASTEI10859-RA">
    <property type="protein sequence ID" value="ASTEI10859-PA"/>
    <property type="gene ID" value="ASTEI10859"/>
</dbReference>
<dbReference type="VEuPathDB" id="VectorBase:ASTEI10859"/>
<dbReference type="PROSITE" id="PS50006">
    <property type="entry name" value="FHA_DOMAIN"/>
    <property type="match status" value="1"/>
</dbReference>
<feature type="region of interest" description="Disordered" evidence="2">
    <location>
        <begin position="532"/>
        <end position="691"/>
    </location>
</feature>
<dbReference type="FunFam" id="2.60.200.20:FF:000071">
    <property type="entry name" value="AGAP004588-PA"/>
    <property type="match status" value="1"/>
</dbReference>
<dbReference type="SMART" id="SM00240">
    <property type="entry name" value="FHA"/>
    <property type="match status" value="1"/>
</dbReference>
<dbReference type="InterPro" id="IPR008984">
    <property type="entry name" value="SMAD_FHA_dom_sf"/>
</dbReference>
<feature type="region of interest" description="Disordered" evidence="2">
    <location>
        <begin position="367"/>
        <end position="389"/>
    </location>
</feature>
<dbReference type="VEuPathDB" id="VectorBase:ASTEI20_034135"/>
<feature type="compositionally biased region" description="Polar residues" evidence="2">
    <location>
        <begin position="675"/>
        <end position="691"/>
    </location>
</feature>
<name>A0A182YQX3_ANOST</name>
<accession>A0A182YQX3</accession>
<dbReference type="Proteomes" id="UP000076408">
    <property type="component" value="Unassembled WGS sequence"/>
</dbReference>
<evidence type="ECO:0000256" key="2">
    <source>
        <dbReference type="SAM" id="MobiDB-lite"/>
    </source>
</evidence>
<proteinExistence type="predicted"/>
<dbReference type="CDD" id="cd19856">
    <property type="entry name" value="DSRM_Kanadaptin"/>
    <property type="match status" value="1"/>
</dbReference>
<feature type="compositionally biased region" description="Basic and acidic residues" evidence="2">
    <location>
        <begin position="536"/>
        <end position="554"/>
    </location>
</feature>